<name>A0AAF3EPA2_9BILA</name>
<keyword evidence="1" id="KW-1185">Reference proteome</keyword>
<dbReference type="Gene3D" id="3.10.450.50">
    <property type="match status" value="1"/>
</dbReference>
<reference evidence="2 3" key="1">
    <citation type="submission" date="2024-02" db="UniProtKB">
        <authorList>
            <consortium name="WormBaseParasite"/>
        </authorList>
    </citation>
    <scope>IDENTIFICATION</scope>
</reference>
<protein>
    <submittedName>
        <fullName evidence="2 3">Uncharacterized protein</fullName>
    </submittedName>
</protein>
<proteinExistence type="predicted"/>
<evidence type="ECO:0000313" key="1">
    <source>
        <dbReference type="Proteomes" id="UP000887575"/>
    </source>
</evidence>
<dbReference type="AlphaFoldDB" id="A0AAF3EPA2"/>
<dbReference type="Proteomes" id="UP000887575">
    <property type="component" value="Unassembled WGS sequence"/>
</dbReference>
<dbReference type="SUPFAM" id="SSF54427">
    <property type="entry name" value="NTF2-like"/>
    <property type="match status" value="1"/>
</dbReference>
<accession>A0AAF3EPA2</accession>
<evidence type="ECO:0000313" key="2">
    <source>
        <dbReference type="WBParaSite" id="MBELARI_LOCUS15901"/>
    </source>
</evidence>
<evidence type="ECO:0000313" key="3">
    <source>
        <dbReference type="WBParaSite" id="MBELARI_LOCUS697"/>
    </source>
</evidence>
<organism evidence="1 2">
    <name type="scientific">Mesorhabditis belari</name>
    <dbReference type="NCBI Taxonomy" id="2138241"/>
    <lineage>
        <taxon>Eukaryota</taxon>
        <taxon>Metazoa</taxon>
        <taxon>Ecdysozoa</taxon>
        <taxon>Nematoda</taxon>
        <taxon>Chromadorea</taxon>
        <taxon>Rhabditida</taxon>
        <taxon>Rhabditina</taxon>
        <taxon>Rhabditomorpha</taxon>
        <taxon>Rhabditoidea</taxon>
        <taxon>Rhabditidae</taxon>
        <taxon>Mesorhabditinae</taxon>
        <taxon>Mesorhabditis</taxon>
    </lineage>
</organism>
<sequence length="123" mass="14682">MALEAILRPVIKNFEETCKKENEDFLAFYVKDALMIDVSRKSICKGHDEILKQFKEWFEMGKDWVTENTNEDFSGSENFIRYACRCTMKKDGQVMVAFDEVQYWRKFGDKYLMELEQYTLAKN</sequence>
<dbReference type="WBParaSite" id="MBELARI_LOCUS697">
    <property type="protein sequence ID" value="MBELARI_LOCUS697"/>
    <property type="gene ID" value="MBELARI_LOCUS697"/>
</dbReference>
<dbReference type="WBParaSite" id="MBELARI_LOCUS15901">
    <property type="protein sequence ID" value="MBELARI_LOCUS15901"/>
    <property type="gene ID" value="MBELARI_LOCUS15901"/>
</dbReference>
<dbReference type="InterPro" id="IPR032710">
    <property type="entry name" value="NTF2-like_dom_sf"/>
</dbReference>